<dbReference type="SUPFAM" id="SSF51092">
    <property type="entry name" value="Vitelline membrane outer protein-I (VMO-I)"/>
    <property type="match status" value="1"/>
</dbReference>
<protein>
    <submittedName>
        <fullName evidence="1">Vitelline membrane outer layer protein I (VOMI)</fullName>
    </submittedName>
</protein>
<dbReference type="Pfam" id="PF03762">
    <property type="entry name" value="VOMI"/>
    <property type="match status" value="1"/>
</dbReference>
<dbReference type="AlphaFoldDB" id="A0A1I1S3L5"/>
<gene>
    <name evidence="1" type="ORF">SAMN02745724_04435</name>
</gene>
<dbReference type="PANTHER" id="PTHR18841:SF0">
    <property type="entry name" value="VITELLINE MEMBRANE OUTER LAYER 1 HOMOLOG A-RELATED"/>
    <property type="match status" value="1"/>
</dbReference>
<dbReference type="GO" id="GO:0005615">
    <property type="term" value="C:extracellular space"/>
    <property type="evidence" value="ECO:0007669"/>
    <property type="project" value="TreeGrafter"/>
</dbReference>
<dbReference type="Proteomes" id="UP000198862">
    <property type="component" value="Unassembled WGS sequence"/>
</dbReference>
<sequence>MKTFTLLFTTVMSVSVVSNVVANTIKDEYTHAELHPDFVGEKKALKLIKKEQKKEIKTINSGVISTLGYYENGYYVIEATNATPWGVWGSPQFCESDQYVTGFKVKIESQQGDGDDTALNAIQLTCESGGWNRTKKYISSSQSAWGTWSSLGACSGNDVRFNGYDFRVEAEQGSDDDTAANDIDFYCKDGMASAGTGFWGSWSPKQTCPSGTYVKGIATRVESQQGDDDDTGLNSVRIYCK</sequence>
<evidence type="ECO:0000313" key="1">
    <source>
        <dbReference type="EMBL" id="SFD40942.1"/>
    </source>
</evidence>
<dbReference type="InterPro" id="IPR005515">
    <property type="entry name" value="VOMI"/>
</dbReference>
<proteinExistence type="predicted"/>
<name>A0A1I1S3L5_9GAMM</name>
<evidence type="ECO:0000313" key="2">
    <source>
        <dbReference type="Proteomes" id="UP000198862"/>
    </source>
</evidence>
<reference evidence="1 2" key="1">
    <citation type="submission" date="2016-10" db="EMBL/GenBank/DDBJ databases">
        <authorList>
            <person name="de Groot N.N."/>
        </authorList>
    </citation>
    <scope>NUCLEOTIDE SEQUENCE [LARGE SCALE GENOMIC DNA]</scope>
    <source>
        <strain evidence="1 2">DSM 6059</strain>
    </source>
</reference>
<dbReference type="RefSeq" id="WP_091989897.1">
    <property type="nucleotide sequence ID" value="NZ_FOLO01000055.1"/>
</dbReference>
<dbReference type="PANTHER" id="PTHR18841">
    <property type="entry name" value="VITELLINE MEMBRANE OUTER LAYER PROTEIN I-RELATED"/>
    <property type="match status" value="1"/>
</dbReference>
<keyword evidence="2" id="KW-1185">Reference proteome</keyword>
<dbReference type="STRING" id="1123010.SAMN02745724_04435"/>
<dbReference type="InterPro" id="IPR036706">
    <property type="entry name" value="VOMI_sf"/>
</dbReference>
<dbReference type="OrthoDB" id="6402666at2"/>
<organism evidence="1 2">
    <name type="scientific">Pseudoalteromonas denitrificans DSM 6059</name>
    <dbReference type="NCBI Taxonomy" id="1123010"/>
    <lineage>
        <taxon>Bacteria</taxon>
        <taxon>Pseudomonadati</taxon>
        <taxon>Pseudomonadota</taxon>
        <taxon>Gammaproteobacteria</taxon>
        <taxon>Alteromonadales</taxon>
        <taxon>Pseudoalteromonadaceae</taxon>
        <taxon>Pseudoalteromonas</taxon>
    </lineage>
</organism>
<accession>A0A1I1S3L5</accession>
<dbReference type="EMBL" id="FOLO01000055">
    <property type="protein sequence ID" value="SFD40942.1"/>
    <property type="molecule type" value="Genomic_DNA"/>
</dbReference>
<dbReference type="Gene3D" id="2.100.10.20">
    <property type="entry name" value="Vitelline membrane outer layer protein I (VOMI)"/>
    <property type="match status" value="1"/>
</dbReference>